<dbReference type="Gene3D" id="1.10.1040.10">
    <property type="entry name" value="N-(1-d-carboxylethyl)-l-norvaline Dehydrogenase, domain 2"/>
    <property type="match status" value="1"/>
</dbReference>
<dbReference type="GO" id="GO:0005737">
    <property type="term" value="C:cytoplasm"/>
    <property type="evidence" value="ECO:0007669"/>
    <property type="project" value="TreeGrafter"/>
</dbReference>
<keyword evidence="4" id="KW-1133">Transmembrane helix</keyword>
<dbReference type="RefSeq" id="WP_117602261.1">
    <property type="nucleotide sequence ID" value="NZ_BHGK01000001.1"/>
</dbReference>
<feature type="transmembrane region" description="Helical" evidence="4">
    <location>
        <begin position="9"/>
        <end position="29"/>
    </location>
</feature>
<dbReference type="GO" id="GO:0015940">
    <property type="term" value="P:pantothenate biosynthetic process"/>
    <property type="evidence" value="ECO:0007669"/>
    <property type="project" value="InterPro"/>
</dbReference>
<evidence type="ECO:0008006" key="9">
    <source>
        <dbReference type="Google" id="ProtNLM"/>
    </source>
</evidence>
<dbReference type="PANTHER" id="PTHR21708:SF26">
    <property type="entry name" value="2-DEHYDROPANTOATE 2-REDUCTASE"/>
    <property type="match status" value="1"/>
</dbReference>
<dbReference type="SUPFAM" id="SSF51735">
    <property type="entry name" value="NAD(P)-binding Rossmann-fold domains"/>
    <property type="match status" value="1"/>
</dbReference>
<evidence type="ECO:0000256" key="1">
    <source>
        <dbReference type="ARBA" id="ARBA00007870"/>
    </source>
</evidence>
<dbReference type="Pfam" id="PF02558">
    <property type="entry name" value="ApbA"/>
    <property type="match status" value="1"/>
</dbReference>
<dbReference type="InterPro" id="IPR036291">
    <property type="entry name" value="NAD(P)-bd_dom_sf"/>
</dbReference>
<keyword evidence="8" id="KW-1185">Reference proteome</keyword>
<dbReference type="InterPro" id="IPR013328">
    <property type="entry name" value="6PGD_dom2"/>
</dbReference>
<keyword evidence="3" id="KW-0560">Oxidoreductase</keyword>
<keyword evidence="2" id="KW-0521">NADP</keyword>
<evidence type="ECO:0000256" key="2">
    <source>
        <dbReference type="ARBA" id="ARBA00022857"/>
    </source>
</evidence>
<dbReference type="GO" id="GO:0008677">
    <property type="term" value="F:2-dehydropantoate 2-reductase activity"/>
    <property type="evidence" value="ECO:0007669"/>
    <property type="project" value="InterPro"/>
</dbReference>
<dbReference type="InterPro" id="IPR010181">
    <property type="entry name" value="CGCAxxGCC_motif"/>
</dbReference>
<keyword evidence="4" id="KW-0472">Membrane</keyword>
<dbReference type="NCBIfam" id="TIGR01909">
    <property type="entry name" value="C_GCAxxG_C_C"/>
    <property type="match status" value="1"/>
</dbReference>
<evidence type="ECO:0000313" key="8">
    <source>
        <dbReference type="Proteomes" id="UP000265643"/>
    </source>
</evidence>
<accession>A0A391NXE9</accession>
<evidence type="ECO:0000259" key="5">
    <source>
        <dbReference type="Pfam" id="PF02558"/>
    </source>
</evidence>
<reference evidence="8" key="1">
    <citation type="submission" date="2018-09" db="EMBL/GenBank/DDBJ databases">
        <title>Draft Genome Sequence of Mediterraneibacter sp. KCTC 15684.</title>
        <authorList>
            <person name="Kim J.S."/>
            <person name="Han K.I."/>
            <person name="Suh M.K."/>
            <person name="Lee K.C."/>
            <person name="Eom M.K."/>
            <person name="Lee J.H."/>
            <person name="Park S.H."/>
            <person name="Kang S.W."/>
            <person name="Park J.E."/>
            <person name="Oh B.S."/>
            <person name="Yu S.Y."/>
            <person name="Choi S.H."/>
            <person name="Lee D.H."/>
            <person name="Yoon H."/>
            <person name="Kim B."/>
            <person name="Yang S.J."/>
            <person name="Lee J.S."/>
        </authorList>
    </citation>
    <scope>NUCLEOTIDE SEQUENCE [LARGE SCALE GENOMIC DNA]</scope>
    <source>
        <strain evidence="8">KCTC 15684</strain>
    </source>
</reference>
<dbReference type="Proteomes" id="UP000265643">
    <property type="component" value="Unassembled WGS sequence"/>
</dbReference>
<dbReference type="Pfam" id="PF09719">
    <property type="entry name" value="C_GCAxxG_C_C"/>
    <property type="match status" value="1"/>
</dbReference>
<dbReference type="InterPro" id="IPR013752">
    <property type="entry name" value="KPA_reductase"/>
</dbReference>
<keyword evidence="4" id="KW-0812">Transmembrane</keyword>
<evidence type="ECO:0000313" key="7">
    <source>
        <dbReference type="EMBL" id="GCA65567.1"/>
    </source>
</evidence>
<proteinExistence type="inferred from homology"/>
<evidence type="ECO:0000256" key="3">
    <source>
        <dbReference type="ARBA" id="ARBA00023002"/>
    </source>
</evidence>
<feature type="domain" description="Ketopantoate reductase C-terminal" evidence="6">
    <location>
        <begin position="189"/>
        <end position="311"/>
    </location>
</feature>
<sequence>MQDYNKKKIAVIGLGGVGGYIAALLGNAYSDVTFVARGPRKKEIEENGLVLHSDYKGEFRTVPAHVTTVEDLEPQDYIFVCVKNYSLKDVCLAMKHAVKEDTVIIPVMNGVDPGDNIRKYVGKGTVVDSLIYIVAFSNPDYSITQQGNFASLRIGITNATKAEQQKVREVSEILSGEGAQIDHKVSDKIEGEIWKKYILNCAFNVETAVYNQTIGELRTDAEKSKEYEALIQEAWMVAKKKNIAITQDDIDAIIHRFYHEYADNATSSLQRDVASGKISECETFSGYIVREGRKAGLSLPISEKMYLELKKKKADVYHHMGYNCAQAVLCTFCEELDLDENVAFRISEGFGLGMGIMEMCGALSGMAMAIGMKNSVGDLSKGTVTKGDTYRKIKENILAFQEKNGSYLCRELKGVETGKVLLSCPMCISEAVELTNQYLKQFVK</sequence>
<evidence type="ECO:0000256" key="4">
    <source>
        <dbReference type="SAM" id="Phobius"/>
    </source>
</evidence>
<dbReference type="Pfam" id="PF08546">
    <property type="entry name" value="ApbA_C"/>
    <property type="match status" value="1"/>
</dbReference>
<dbReference type="InterPro" id="IPR013332">
    <property type="entry name" value="KPR_N"/>
</dbReference>
<dbReference type="Gene3D" id="3.40.50.720">
    <property type="entry name" value="NAD(P)-binding Rossmann-like Domain"/>
    <property type="match status" value="1"/>
</dbReference>
<comment type="caution">
    <text evidence="7">The sequence shown here is derived from an EMBL/GenBank/DDBJ whole genome shotgun (WGS) entry which is preliminary data.</text>
</comment>
<gene>
    <name evidence="7" type="ORF">KGMB01110_00030</name>
</gene>
<feature type="domain" description="Ketopantoate reductase N-terminal" evidence="5">
    <location>
        <begin position="9"/>
        <end position="155"/>
    </location>
</feature>
<dbReference type="PANTHER" id="PTHR21708">
    <property type="entry name" value="PROBABLE 2-DEHYDROPANTOATE 2-REDUCTASE"/>
    <property type="match status" value="1"/>
</dbReference>
<protein>
    <recommendedName>
        <fullName evidence="9">2-dehydropantoate 2-reductase</fullName>
    </recommendedName>
</protein>
<dbReference type="EMBL" id="BHGK01000001">
    <property type="protein sequence ID" value="GCA65567.1"/>
    <property type="molecule type" value="Genomic_DNA"/>
</dbReference>
<dbReference type="InterPro" id="IPR051402">
    <property type="entry name" value="KPR-Related"/>
</dbReference>
<evidence type="ECO:0000259" key="6">
    <source>
        <dbReference type="Pfam" id="PF08546"/>
    </source>
</evidence>
<dbReference type="AlphaFoldDB" id="A0A391NXE9"/>
<dbReference type="SUPFAM" id="SSF48179">
    <property type="entry name" value="6-phosphogluconate dehydrogenase C-terminal domain-like"/>
    <property type="match status" value="1"/>
</dbReference>
<dbReference type="NCBIfam" id="TIGR00745">
    <property type="entry name" value="apbA_panE"/>
    <property type="match status" value="1"/>
</dbReference>
<dbReference type="InterPro" id="IPR008927">
    <property type="entry name" value="6-PGluconate_DH-like_C_sf"/>
</dbReference>
<name>A0A391NXE9_9FIRM</name>
<dbReference type="InterPro" id="IPR003710">
    <property type="entry name" value="ApbA"/>
</dbReference>
<comment type="similarity">
    <text evidence="1">Belongs to the ketopantoate reductase family.</text>
</comment>
<organism evidence="7 8">
    <name type="scientific">Mediterraneibacter butyricigenes</name>
    <dbReference type="NCBI Taxonomy" id="2316025"/>
    <lineage>
        <taxon>Bacteria</taxon>
        <taxon>Bacillati</taxon>
        <taxon>Bacillota</taxon>
        <taxon>Clostridia</taxon>
        <taxon>Lachnospirales</taxon>
        <taxon>Lachnospiraceae</taxon>
        <taxon>Mediterraneibacter</taxon>
    </lineage>
</organism>